<feature type="region of interest" description="Disordered" evidence="1">
    <location>
        <begin position="1"/>
        <end position="102"/>
    </location>
</feature>
<keyword evidence="2" id="KW-1133">Transmembrane helix</keyword>
<evidence type="ECO:0000256" key="2">
    <source>
        <dbReference type="SAM" id="Phobius"/>
    </source>
</evidence>
<evidence type="ECO:0000313" key="3">
    <source>
        <dbReference type="Proteomes" id="UP000095282"/>
    </source>
</evidence>
<name>A0A1I7TQV2_9PELO</name>
<proteinExistence type="predicted"/>
<dbReference type="AlphaFoldDB" id="A0A1I7TQV2"/>
<keyword evidence="2" id="KW-0812">Transmembrane</keyword>
<evidence type="ECO:0000313" key="4">
    <source>
        <dbReference type="WBParaSite" id="Csp11.Scaffold629.g10861.t1"/>
    </source>
</evidence>
<dbReference type="WBParaSite" id="Csp11.Scaffold629.g10861.t1">
    <property type="protein sequence ID" value="Csp11.Scaffold629.g10861.t1"/>
    <property type="gene ID" value="Csp11.Scaffold629.g10861"/>
</dbReference>
<feature type="compositionally biased region" description="Polar residues" evidence="1">
    <location>
        <begin position="48"/>
        <end position="76"/>
    </location>
</feature>
<reference evidence="4" key="1">
    <citation type="submission" date="2016-11" db="UniProtKB">
        <authorList>
            <consortium name="WormBaseParasite"/>
        </authorList>
    </citation>
    <scope>IDENTIFICATION</scope>
</reference>
<keyword evidence="3" id="KW-1185">Reference proteome</keyword>
<feature type="transmembrane region" description="Helical" evidence="2">
    <location>
        <begin position="117"/>
        <end position="138"/>
    </location>
</feature>
<protein>
    <submittedName>
        <fullName evidence="4">Uncharacterized protein</fullName>
    </submittedName>
</protein>
<dbReference type="Proteomes" id="UP000095282">
    <property type="component" value="Unplaced"/>
</dbReference>
<organism evidence="3 4">
    <name type="scientific">Caenorhabditis tropicalis</name>
    <dbReference type="NCBI Taxonomy" id="1561998"/>
    <lineage>
        <taxon>Eukaryota</taxon>
        <taxon>Metazoa</taxon>
        <taxon>Ecdysozoa</taxon>
        <taxon>Nematoda</taxon>
        <taxon>Chromadorea</taxon>
        <taxon>Rhabditida</taxon>
        <taxon>Rhabditina</taxon>
        <taxon>Rhabditomorpha</taxon>
        <taxon>Rhabditoidea</taxon>
        <taxon>Rhabditidae</taxon>
        <taxon>Peloderinae</taxon>
        <taxon>Caenorhabditis</taxon>
    </lineage>
</organism>
<sequence>MADGGYEEVGPGPGTPVQNDKKGTIPAFPVASGPAPNQNAAEIPQFPPASSTSGTSNRPSQVDTTASTIGGSTMTRSTHDVSSDYKKPSGVKDMEKQKKKDEEIVYQRPNSLDVCQLSIGIFLTFIAIIVFNIIYLGLNGTIQVDFVNGLREL</sequence>
<accession>A0A1I7TQV2</accession>
<feature type="compositionally biased region" description="Basic and acidic residues" evidence="1">
    <location>
        <begin position="77"/>
        <end position="102"/>
    </location>
</feature>
<evidence type="ECO:0000256" key="1">
    <source>
        <dbReference type="SAM" id="MobiDB-lite"/>
    </source>
</evidence>
<keyword evidence="2" id="KW-0472">Membrane</keyword>